<keyword evidence="4" id="KW-0548">Nucleotidyltransferase</keyword>
<evidence type="ECO:0000259" key="8">
    <source>
        <dbReference type="Pfam" id="PF04565"/>
    </source>
</evidence>
<dbReference type="EC" id="2.7.7.6" evidence="1"/>
<dbReference type="InterPro" id="IPR042107">
    <property type="entry name" value="DNA-dir_RNA_pol_bsu_ext_1_sf"/>
</dbReference>
<evidence type="ECO:0000259" key="7">
    <source>
        <dbReference type="Pfam" id="PF00562"/>
    </source>
</evidence>
<evidence type="ECO:0000256" key="1">
    <source>
        <dbReference type="ARBA" id="ARBA00012418"/>
    </source>
</evidence>
<reference evidence="10" key="1">
    <citation type="submission" date="2018-05" db="EMBL/GenBank/DDBJ databases">
        <authorList>
            <person name="Lanie J.A."/>
            <person name="Ng W.-L."/>
            <person name="Kazmierczak K.M."/>
            <person name="Andrzejewski T.M."/>
            <person name="Davidsen T.M."/>
            <person name="Wayne K.J."/>
            <person name="Tettelin H."/>
            <person name="Glass J.I."/>
            <person name="Rusch D."/>
            <person name="Podicherti R."/>
            <person name="Tsui H.-C.T."/>
            <person name="Winkler M.E."/>
        </authorList>
    </citation>
    <scope>NUCLEOTIDE SEQUENCE</scope>
</reference>
<evidence type="ECO:0000313" key="10">
    <source>
        <dbReference type="EMBL" id="SVC55183.1"/>
    </source>
</evidence>
<evidence type="ECO:0000256" key="2">
    <source>
        <dbReference type="ARBA" id="ARBA00022478"/>
    </source>
</evidence>
<keyword evidence="5" id="KW-0804">Transcription</keyword>
<dbReference type="InterPro" id="IPR007120">
    <property type="entry name" value="DNA-dir_RNAP_su2_dom"/>
</dbReference>
<organism evidence="10">
    <name type="scientific">marine metagenome</name>
    <dbReference type="NCBI Taxonomy" id="408172"/>
    <lineage>
        <taxon>unclassified sequences</taxon>
        <taxon>metagenomes</taxon>
        <taxon>ecological metagenomes</taxon>
    </lineage>
</organism>
<evidence type="ECO:0000256" key="5">
    <source>
        <dbReference type="ARBA" id="ARBA00023163"/>
    </source>
</evidence>
<dbReference type="InterPro" id="IPR019462">
    <property type="entry name" value="DNA-dir_RNA_pol_bsu_external_1"/>
</dbReference>
<sequence length="374" mass="40990">STQLDPSTTTPAALINIRPIVSSLREFFGASQLSQFMDQTNPLAELTHKRRLSALGPGGLSRDRAGFDVRDVHHSHYGRICPIETPEGPNIGLLGSLSTFGRINNFGFIETPYRKVLNECNSNSPDIIGRIPVEDIFDKEKIVSESGKLISKQTFDEKLSKIKKTKIKVVPFPSNETSDVVYMTADTEEEHKIGQATTPVDAKGQIISRQVEVREGEGFSHEVPENIQFMDVSPMQIVSVSTALIPFLEHDDANRALMGSNMQRQAVPCINPQAPLVGTGMEKRVAIDSGQVIESLSDGIVTSVTANKIVVTNDEGKSFTHELYKYRRSNQGTCINQFPVVKKGEKVSYKQPLADSTSTDGAELALGQNLTVAF</sequence>
<dbReference type="Pfam" id="PF04565">
    <property type="entry name" value="RNA_pol_Rpb2_3"/>
    <property type="match status" value="1"/>
</dbReference>
<dbReference type="Gene3D" id="3.90.1100.10">
    <property type="match status" value="1"/>
</dbReference>
<dbReference type="GO" id="GO:0000428">
    <property type="term" value="C:DNA-directed RNA polymerase complex"/>
    <property type="evidence" value="ECO:0007669"/>
    <property type="project" value="UniProtKB-KW"/>
</dbReference>
<dbReference type="AlphaFoldDB" id="A0A382N1W9"/>
<feature type="domain" description="RNA polymerase Rpb2" evidence="8">
    <location>
        <begin position="35"/>
        <end position="103"/>
    </location>
</feature>
<dbReference type="Gene3D" id="2.30.150.10">
    <property type="entry name" value="DNA-directed RNA polymerase, beta subunit, external 1 domain"/>
    <property type="match status" value="1"/>
</dbReference>
<evidence type="ECO:0000259" key="9">
    <source>
        <dbReference type="Pfam" id="PF10385"/>
    </source>
</evidence>
<feature type="domain" description="DNA-directed RNA polymerase beta subunit external 1" evidence="9">
    <location>
        <begin position="175"/>
        <end position="233"/>
    </location>
</feature>
<proteinExistence type="predicted"/>
<dbReference type="Gene3D" id="2.40.50.100">
    <property type="match status" value="1"/>
</dbReference>
<dbReference type="Pfam" id="PF00562">
    <property type="entry name" value="RNA_pol_Rpb2_6"/>
    <property type="match status" value="1"/>
</dbReference>
<feature type="non-terminal residue" evidence="10">
    <location>
        <position position="1"/>
    </location>
</feature>
<dbReference type="InterPro" id="IPR015712">
    <property type="entry name" value="DNA-dir_RNA_pol_su2"/>
</dbReference>
<dbReference type="GO" id="GO:0003899">
    <property type="term" value="F:DNA-directed RNA polymerase activity"/>
    <property type="evidence" value="ECO:0007669"/>
    <property type="project" value="UniProtKB-EC"/>
</dbReference>
<dbReference type="InterPro" id="IPR007645">
    <property type="entry name" value="RNA_pol_Rpb2_3"/>
</dbReference>
<comment type="catalytic activity">
    <reaction evidence="6">
        <text>RNA(n) + a ribonucleoside 5'-triphosphate = RNA(n+1) + diphosphate</text>
        <dbReference type="Rhea" id="RHEA:21248"/>
        <dbReference type="Rhea" id="RHEA-COMP:14527"/>
        <dbReference type="Rhea" id="RHEA-COMP:17342"/>
        <dbReference type="ChEBI" id="CHEBI:33019"/>
        <dbReference type="ChEBI" id="CHEBI:61557"/>
        <dbReference type="ChEBI" id="CHEBI:140395"/>
        <dbReference type="EC" id="2.7.7.6"/>
    </reaction>
</comment>
<evidence type="ECO:0000256" key="3">
    <source>
        <dbReference type="ARBA" id="ARBA00022679"/>
    </source>
</evidence>
<gene>
    <name evidence="10" type="ORF">METZ01_LOCUS308037</name>
</gene>
<dbReference type="SUPFAM" id="SSF64484">
    <property type="entry name" value="beta and beta-prime subunits of DNA dependent RNA-polymerase"/>
    <property type="match status" value="1"/>
</dbReference>
<name>A0A382N1W9_9ZZZZ</name>
<evidence type="ECO:0000256" key="6">
    <source>
        <dbReference type="ARBA" id="ARBA00048552"/>
    </source>
</evidence>
<dbReference type="Pfam" id="PF10385">
    <property type="entry name" value="RNA_pol_Rpb2_45"/>
    <property type="match status" value="1"/>
</dbReference>
<dbReference type="GO" id="GO:0006351">
    <property type="term" value="P:DNA-templated transcription"/>
    <property type="evidence" value="ECO:0007669"/>
    <property type="project" value="InterPro"/>
</dbReference>
<dbReference type="EMBL" id="UINC01097463">
    <property type="protein sequence ID" value="SVC55183.1"/>
    <property type="molecule type" value="Genomic_DNA"/>
</dbReference>
<accession>A0A382N1W9</accession>
<dbReference type="GO" id="GO:0003677">
    <property type="term" value="F:DNA binding"/>
    <property type="evidence" value="ECO:0007669"/>
    <property type="project" value="InterPro"/>
</dbReference>
<keyword evidence="3" id="KW-0808">Transferase</keyword>
<evidence type="ECO:0000256" key="4">
    <source>
        <dbReference type="ARBA" id="ARBA00022695"/>
    </source>
</evidence>
<dbReference type="PANTHER" id="PTHR20856">
    <property type="entry name" value="DNA-DIRECTED RNA POLYMERASE I SUBUNIT 2"/>
    <property type="match status" value="1"/>
</dbReference>
<dbReference type="GO" id="GO:0032549">
    <property type="term" value="F:ribonucleoside binding"/>
    <property type="evidence" value="ECO:0007669"/>
    <property type="project" value="InterPro"/>
</dbReference>
<feature type="non-terminal residue" evidence="10">
    <location>
        <position position="374"/>
    </location>
</feature>
<protein>
    <recommendedName>
        <fullName evidence="1">DNA-directed RNA polymerase</fullName>
        <ecNumber evidence="1">2.7.7.6</ecNumber>
    </recommendedName>
</protein>
<keyword evidence="2" id="KW-0240">DNA-directed RNA polymerase</keyword>
<feature type="domain" description="DNA-directed RNA polymerase subunit 2 hybrid-binding" evidence="7">
    <location>
        <begin position="298"/>
        <end position="374"/>
    </location>
</feature>